<dbReference type="AlphaFoldDB" id="A0A9P8URF4"/>
<evidence type="ECO:0000256" key="1">
    <source>
        <dbReference type="SAM" id="MobiDB-lite"/>
    </source>
</evidence>
<accession>A0A9P8URF4</accession>
<keyword evidence="2" id="KW-0812">Transmembrane</keyword>
<evidence type="ECO:0000313" key="3">
    <source>
        <dbReference type="EMBL" id="KAH6656859.1"/>
    </source>
</evidence>
<dbReference type="RefSeq" id="XP_045961093.1">
    <property type="nucleotide sequence ID" value="XM_046095231.1"/>
</dbReference>
<keyword evidence="2" id="KW-0472">Membrane</keyword>
<sequence length="192" mass="21854">MKENRPGVASSRKASGQPDRLKCPSHERKKWTIDKIYFDWHRWVPLRDHPNLRWALAIVSAVIIVAIMIVGIVFTAEYYSWYYASGAWVWAHAKTNITQTVVSSTNIVDKIETLPARASAQTTERLAGKDDKYDNKARYIAGIRQTTLCDPRWSCARFDQPERVPPPLSLALSLFVFLCLSLIPAPTCFDDD</sequence>
<feature type="transmembrane region" description="Helical" evidence="2">
    <location>
        <begin position="52"/>
        <end position="74"/>
    </location>
</feature>
<reference evidence="3" key="1">
    <citation type="journal article" date="2021" name="Nat. Commun.">
        <title>Genetic determinants of endophytism in the Arabidopsis root mycobiome.</title>
        <authorList>
            <person name="Mesny F."/>
            <person name="Miyauchi S."/>
            <person name="Thiergart T."/>
            <person name="Pickel B."/>
            <person name="Atanasova L."/>
            <person name="Karlsson M."/>
            <person name="Huettel B."/>
            <person name="Barry K.W."/>
            <person name="Haridas S."/>
            <person name="Chen C."/>
            <person name="Bauer D."/>
            <person name="Andreopoulos W."/>
            <person name="Pangilinan J."/>
            <person name="LaButti K."/>
            <person name="Riley R."/>
            <person name="Lipzen A."/>
            <person name="Clum A."/>
            <person name="Drula E."/>
            <person name="Henrissat B."/>
            <person name="Kohler A."/>
            <person name="Grigoriev I.V."/>
            <person name="Martin F.M."/>
            <person name="Hacquard S."/>
        </authorList>
    </citation>
    <scope>NUCLEOTIDE SEQUENCE</scope>
    <source>
        <strain evidence="3">MPI-SDFR-AT-0073</strain>
    </source>
</reference>
<dbReference type="GeneID" id="70124124"/>
<dbReference type="OrthoDB" id="4775858at2759"/>
<comment type="caution">
    <text evidence="3">The sequence shown here is derived from an EMBL/GenBank/DDBJ whole genome shotgun (WGS) entry which is preliminary data.</text>
</comment>
<name>A0A9P8URF4_9PEZI</name>
<dbReference type="Proteomes" id="UP000758603">
    <property type="component" value="Unassembled WGS sequence"/>
</dbReference>
<proteinExistence type="predicted"/>
<organism evidence="3 4">
    <name type="scientific">Truncatella angustata</name>
    <dbReference type="NCBI Taxonomy" id="152316"/>
    <lineage>
        <taxon>Eukaryota</taxon>
        <taxon>Fungi</taxon>
        <taxon>Dikarya</taxon>
        <taxon>Ascomycota</taxon>
        <taxon>Pezizomycotina</taxon>
        <taxon>Sordariomycetes</taxon>
        <taxon>Xylariomycetidae</taxon>
        <taxon>Amphisphaeriales</taxon>
        <taxon>Sporocadaceae</taxon>
        <taxon>Truncatella</taxon>
    </lineage>
</organism>
<evidence type="ECO:0000313" key="4">
    <source>
        <dbReference type="Proteomes" id="UP000758603"/>
    </source>
</evidence>
<keyword evidence="4" id="KW-1185">Reference proteome</keyword>
<keyword evidence="2" id="KW-1133">Transmembrane helix</keyword>
<feature type="region of interest" description="Disordered" evidence="1">
    <location>
        <begin position="1"/>
        <end position="23"/>
    </location>
</feature>
<gene>
    <name evidence="3" type="ORF">BKA67DRAFT_172107</name>
</gene>
<feature type="transmembrane region" description="Helical" evidence="2">
    <location>
        <begin position="168"/>
        <end position="189"/>
    </location>
</feature>
<dbReference type="EMBL" id="JAGPXC010000002">
    <property type="protein sequence ID" value="KAH6656859.1"/>
    <property type="molecule type" value="Genomic_DNA"/>
</dbReference>
<evidence type="ECO:0000256" key="2">
    <source>
        <dbReference type="SAM" id="Phobius"/>
    </source>
</evidence>
<protein>
    <submittedName>
        <fullName evidence="3">Uncharacterized protein</fullName>
    </submittedName>
</protein>